<name>A0A0A9HGM6_ARUDO</name>
<evidence type="ECO:0000256" key="1">
    <source>
        <dbReference type="SAM" id="Phobius"/>
    </source>
</evidence>
<proteinExistence type="predicted"/>
<keyword evidence="1" id="KW-1133">Transmembrane helix</keyword>
<dbReference type="EMBL" id="GBRH01165853">
    <property type="protein sequence ID" value="JAE32043.1"/>
    <property type="molecule type" value="Transcribed_RNA"/>
</dbReference>
<reference evidence="2" key="2">
    <citation type="journal article" date="2015" name="Data Brief">
        <title>Shoot transcriptome of the giant reed, Arundo donax.</title>
        <authorList>
            <person name="Barrero R.A."/>
            <person name="Guerrero F.D."/>
            <person name="Moolhuijzen P."/>
            <person name="Goolsby J.A."/>
            <person name="Tidwell J."/>
            <person name="Bellgard S.E."/>
            <person name="Bellgard M.I."/>
        </authorList>
    </citation>
    <scope>NUCLEOTIDE SEQUENCE</scope>
    <source>
        <tissue evidence="2">Shoot tissue taken approximately 20 cm above the soil surface</tissue>
    </source>
</reference>
<keyword evidence="1" id="KW-0812">Transmembrane</keyword>
<evidence type="ECO:0000313" key="2">
    <source>
        <dbReference type="EMBL" id="JAE32043.1"/>
    </source>
</evidence>
<keyword evidence="1" id="KW-0472">Membrane</keyword>
<sequence length="45" mass="5133">MVMAIIGGKKHAWHILFQGYVLRPPVILLEFLLAYVIIVENLSEP</sequence>
<protein>
    <submittedName>
        <fullName evidence="2">Uncharacterized protein</fullName>
    </submittedName>
</protein>
<feature type="transmembrane region" description="Helical" evidence="1">
    <location>
        <begin position="20"/>
        <end position="38"/>
    </location>
</feature>
<accession>A0A0A9HGM6</accession>
<reference evidence="2" key="1">
    <citation type="submission" date="2014-09" db="EMBL/GenBank/DDBJ databases">
        <authorList>
            <person name="Magalhaes I.L.F."/>
            <person name="Oliveira U."/>
            <person name="Santos F.R."/>
            <person name="Vidigal T.H.D.A."/>
            <person name="Brescovit A.D."/>
            <person name="Santos A.J."/>
        </authorList>
    </citation>
    <scope>NUCLEOTIDE SEQUENCE</scope>
    <source>
        <tissue evidence="2">Shoot tissue taken approximately 20 cm above the soil surface</tissue>
    </source>
</reference>
<dbReference type="AlphaFoldDB" id="A0A0A9HGM6"/>
<organism evidence="2">
    <name type="scientific">Arundo donax</name>
    <name type="common">Giant reed</name>
    <name type="synonym">Donax arundinaceus</name>
    <dbReference type="NCBI Taxonomy" id="35708"/>
    <lineage>
        <taxon>Eukaryota</taxon>
        <taxon>Viridiplantae</taxon>
        <taxon>Streptophyta</taxon>
        <taxon>Embryophyta</taxon>
        <taxon>Tracheophyta</taxon>
        <taxon>Spermatophyta</taxon>
        <taxon>Magnoliopsida</taxon>
        <taxon>Liliopsida</taxon>
        <taxon>Poales</taxon>
        <taxon>Poaceae</taxon>
        <taxon>PACMAD clade</taxon>
        <taxon>Arundinoideae</taxon>
        <taxon>Arundineae</taxon>
        <taxon>Arundo</taxon>
    </lineage>
</organism>